<evidence type="ECO:0000313" key="2">
    <source>
        <dbReference type="Proteomes" id="UP001178507"/>
    </source>
</evidence>
<reference evidence="1" key="1">
    <citation type="submission" date="2023-08" db="EMBL/GenBank/DDBJ databases">
        <authorList>
            <person name="Chen Y."/>
            <person name="Shah S."/>
            <person name="Dougan E. K."/>
            <person name="Thang M."/>
            <person name="Chan C."/>
        </authorList>
    </citation>
    <scope>NUCLEOTIDE SEQUENCE</scope>
</reference>
<proteinExistence type="predicted"/>
<protein>
    <submittedName>
        <fullName evidence="1">Uncharacterized protein</fullName>
    </submittedName>
</protein>
<evidence type="ECO:0000313" key="1">
    <source>
        <dbReference type="EMBL" id="CAJ1382438.1"/>
    </source>
</evidence>
<accession>A0AA36I7A1</accession>
<dbReference type="Proteomes" id="UP001178507">
    <property type="component" value="Unassembled WGS sequence"/>
</dbReference>
<keyword evidence="2" id="KW-1185">Reference proteome</keyword>
<gene>
    <name evidence="1" type="ORF">EVOR1521_LOCUS9808</name>
</gene>
<name>A0AA36I7A1_9DINO</name>
<dbReference type="AlphaFoldDB" id="A0AA36I7A1"/>
<organism evidence="1 2">
    <name type="scientific">Effrenium voratum</name>
    <dbReference type="NCBI Taxonomy" id="2562239"/>
    <lineage>
        <taxon>Eukaryota</taxon>
        <taxon>Sar</taxon>
        <taxon>Alveolata</taxon>
        <taxon>Dinophyceae</taxon>
        <taxon>Suessiales</taxon>
        <taxon>Symbiodiniaceae</taxon>
        <taxon>Effrenium</taxon>
    </lineage>
</organism>
<dbReference type="EMBL" id="CAUJNA010000902">
    <property type="protein sequence ID" value="CAJ1382438.1"/>
    <property type="molecule type" value="Genomic_DNA"/>
</dbReference>
<comment type="caution">
    <text evidence="1">The sequence shown here is derived from an EMBL/GenBank/DDBJ whole genome shotgun (WGS) entry which is preliminary data.</text>
</comment>
<sequence length="141" mass="15690">MSTVDPWFEHARARFESEDVGAVQHQNLVVSGCFPPSMMLRIISPARACQGFAFFCVHSEAGCKDRTHVFVAVGYMYDTWFCGFSLRFQEHTDTPCGHIAPFEALQLGCRFSTALRRPRRVCLSDTPAPVSGILRASVLSS</sequence>